<accession>A0ABU1UNW6</accession>
<dbReference type="CDD" id="cd00592">
    <property type="entry name" value="HTH_MerR-like"/>
    <property type="match status" value="1"/>
</dbReference>
<keyword evidence="1 3" id="KW-0238">DNA-binding</keyword>
<dbReference type="Pfam" id="PF13411">
    <property type="entry name" value="MerR_1"/>
    <property type="match status" value="1"/>
</dbReference>
<dbReference type="EMBL" id="JAVDWH010000001">
    <property type="protein sequence ID" value="MDR7086880.1"/>
    <property type="molecule type" value="Genomic_DNA"/>
</dbReference>
<dbReference type="Gene3D" id="1.10.1660.10">
    <property type="match status" value="1"/>
</dbReference>
<gene>
    <name evidence="3" type="ORF">J2X11_001719</name>
</gene>
<dbReference type="PANTHER" id="PTHR30204:SF97">
    <property type="entry name" value="MERR FAMILY REGULATORY PROTEIN"/>
    <property type="match status" value="1"/>
</dbReference>
<dbReference type="SMART" id="SM00422">
    <property type="entry name" value="HTH_MERR"/>
    <property type="match status" value="1"/>
</dbReference>
<dbReference type="PANTHER" id="PTHR30204">
    <property type="entry name" value="REDOX-CYCLING DRUG-SENSING TRANSCRIPTIONAL ACTIVATOR SOXR"/>
    <property type="match status" value="1"/>
</dbReference>
<dbReference type="Proteomes" id="UP001257739">
    <property type="component" value="Unassembled WGS sequence"/>
</dbReference>
<protein>
    <submittedName>
        <fullName evidence="3">DNA-binding transcriptional MerR regulator</fullName>
    </submittedName>
</protein>
<reference evidence="3 4" key="1">
    <citation type="submission" date="2023-07" db="EMBL/GenBank/DDBJ databases">
        <title>Sorghum-associated microbial communities from plants grown in Nebraska, USA.</title>
        <authorList>
            <person name="Schachtman D."/>
        </authorList>
    </citation>
    <scope>NUCLEOTIDE SEQUENCE [LARGE SCALE GENOMIC DNA]</scope>
    <source>
        <strain evidence="3 4">BE248</strain>
    </source>
</reference>
<dbReference type="PROSITE" id="PS50937">
    <property type="entry name" value="HTH_MERR_2"/>
    <property type="match status" value="1"/>
</dbReference>
<organism evidence="3 4">
    <name type="scientific">Aeromicrobium panaciterrae</name>
    <dbReference type="NCBI Taxonomy" id="363861"/>
    <lineage>
        <taxon>Bacteria</taxon>
        <taxon>Bacillati</taxon>
        <taxon>Actinomycetota</taxon>
        <taxon>Actinomycetes</taxon>
        <taxon>Propionibacteriales</taxon>
        <taxon>Nocardioidaceae</taxon>
        <taxon>Aeromicrobium</taxon>
    </lineage>
</organism>
<keyword evidence="4" id="KW-1185">Reference proteome</keyword>
<evidence type="ECO:0000259" key="2">
    <source>
        <dbReference type="PROSITE" id="PS50937"/>
    </source>
</evidence>
<dbReference type="GO" id="GO:0003677">
    <property type="term" value="F:DNA binding"/>
    <property type="evidence" value="ECO:0007669"/>
    <property type="project" value="UniProtKB-KW"/>
</dbReference>
<dbReference type="InterPro" id="IPR009061">
    <property type="entry name" value="DNA-bd_dom_put_sf"/>
</dbReference>
<sequence length="238" mass="26407">MTEPLSELRLGIGKVIDELSAEFPALSQSKIRYLEEQGLLDPERTPAGYRKYAYSDVERLRFILHAQEQLFWPLSHIRQVLDDMDRGAVPDTNLSSTAKVPYLSLAEDGLPSADTFVSPASHVRLSRAELLDSAGIDDKTLDAIEEFGLIKRRPSQTYYDGEALSIASIVGELAELGLEPRHLRMFRAAADREIALFEQVVSPRARSLDKEATDKTIASLAALSVRLQTVLVRSGLRG</sequence>
<evidence type="ECO:0000256" key="1">
    <source>
        <dbReference type="ARBA" id="ARBA00023125"/>
    </source>
</evidence>
<dbReference type="InterPro" id="IPR000551">
    <property type="entry name" value="MerR-type_HTH_dom"/>
</dbReference>
<evidence type="ECO:0000313" key="3">
    <source>
        <dbReference type="EMBL" id="MDR7086880.1"/>
    </source>
</evidence>
<dbReference type="SUPFAM" id="SSF46955">
    <property type="entry name" value="Putative DNA-binding domain"/>
    <property type="match status" value="1"/>
</dbReference>
<dbReference type="InterPro" id="IPR047057">
    <property type="entry name" value="MerR_fam"/>
</dbReference>
<name>A0ABU1UNW6_9ACTN</name>
<dbReference type="RefSeq" id="WP_309969562.1">
    <property type="nucleotide sequence ID" value="NZ_JAVDWH010000001.1"/>
</dbReference>
<feature type="domain" description="HTH merR-type" evidence="2">
    <location>
        <begin position="31"/>
        <end position="83"/>
    </location>
</feature>
<evidence type="ECO:0000313" key="4">
    <source>
        <dbReference type="Proteomes" id="UP001257739"/>
    </source>
</evidence>
<comment type="caution">
    <text evidence="3">The sequence shown here is derived from an EMBL/GenBank/DDBJ whole genome shotgun (WGS) entry which is preliminary data.</text>
</comment>
<proteinExistence type="predicted"/>